<organism evidence="2 3">
    <name type="scientific">Wenyingzhuangia heitensis</name>
    <dbReference type="NCBI Taxonomy" id="1487859"/>
    <lineage>
        <taxon>Bacteria</taxon>
        <taxon>Pseudomonadati</taxon>
        <taxon>Bacteroidota</taxon>
        <taxon>Flavobacteriia</taxon>
        <taxon>Flavobacteriales</taxon>
        <taxon>Flavobacteriaceae</taxon>
        <taxon>Wenyingzhuangia</taxon>
    </lineage>
</organism>
<dbReference type="RefSeq" id="WP_167186366.1">
    <property type="nucleotide sequence ID" value="NZ_JAASQL010000001.1"/>
</dbReference>
<feature type="transmembrane region" description="Helical" evidence="1">
    <location>
        <begin position="62"/>
        <end position="81"/>
    </location>
</feature>
<reference evidence="2 3" key="1">
    <citation type="submission" date="2020-03" db="EMBL/GenBank/DDBJ databases">
        <title>Genomic Encyclopedia of Type Strains, Phase IV (KMG-IV): sequencing the most valuable type-strain genomes for metagenomic binning, comparative biology and taxonomic classification.</title>
        <authorList>
            <person name="Goeker M."/>
        </authorList>
    </citation>
    <scope>NUCLEOTIDE SEQUENCE [LARGE SCALE GENOMIC DNA]</scope>
    <source>
        <strain evidence="2 3">DSM 101599</strain>
    </source>
</reference>
<comment type="caution">
    <text evidence="2">The sequence shown here is derived from an EMBL/GenBank/DDBJ whole genome shotgun (WGS) entry which is preliminary data.</text>
</comment>
<protein>
    <submittedName>
        <fullName evidence="2">Uncharacterized protein</fullName>
    </submittedName>
</protein>
<evidence type="ECO:0000313" key="3">
    <source>
        <dbReference type="Proteomes" id="UP000745859"/>
    </source>
</evidence>
<keyword evidence="1" id="KW-0812">Transmembrane</keyword>
<accession>A0ABX0UBA9</accession>
<dbReference type="Proteomes" id="UP000745859">
    <property type="component" value="Unassembled WGS sequence"/>
</dbReference>
<gene>
    <name evidence="2" type="ORF">FHR24_001554</name>
</gene>
<proteinExistence type="predicted"/>
<evidence type="ECO:0000256" key="1">
    <source>
        <dbReference type="SAM" id="Phobius"/>
    </source>
</evidence>
<dbReference type="EMBL" id="JAASQL010000001">
    <property type="protein sequence ID" value="NIJ45115.1"/>
    <property type="molecule type" value="Genomic_DNA"/>
</dbReference>
<keyword evidence="3" id="KW-1185">Reference proteome</keyword>
<sequence length="130" mass="14862">MKLDTKNTQTKVHKDISFDKKRKDKHVKELGYKIPEDYFLNSKNQILAETVAKNRKTRVVKLLSFSAVAAVVALLFTAINVNNNTTADITINDEESKVLISSLFMNDKKIEALSDSYMLEDLYDETNPIY</sequence>
<evidence type="ECO:0000313" key="2">
    <source>
        <dbReference type="EMBL" id="NIJ45115.1"/>
    </source>
</evidence>
<keyword evidence="1" id="KW-0472">Membrane</keyword>
<name>A0ABX0UBA9_9FLAO</name>
<keyword evidence="1" id="KW-1133">Transmembrane helix</keyword>